<dbReference type="InterPro" id="IPR051696">
    <property type="entry name" value="DENN_Domain_GEFs"/>
</dbReference>
<dbReference type="GO" id="GO:0005085">
    <property type="term" value="F:guanyl-nucleotide exchange factor activity"/>
    <property type="evidence" value="ECO:0007669"/>
    <property type="project" value="UniProtKB-KW"/>
</dbReference>
<evidence type="ECO:0000256" key="2">
    <source>
        <dbReference type="SAM" id="MobiDB-lite"/>
    </source>
</evidence>
<dbReference type="PROSITE" id="PS51498">
    <property type="entry name" value="MABP"/>
    <property type="match status" value="1"/>
</dbReference>
<dbReference type="Gene3D" id="2.100.10.50">
    <property type="match status" value="1"/>
</dbReference>
<reference evidence="4" key="2">
    <citation type="submission" date="2025-09" db="UniProtKB">
        <authorList>
            <consortium name="Ensembl"/>
        </authorList>
    </citation>
    <scope>IDENTIFICATION</scope>
</reference>
<accession>A0A8C2SNJ8</accession>
<feature type="region of interest" description="Disordered" evidence="2">
    <location>
        <begin position="166"/>
        <end position="203"/>
    </location>
</feature>
<dbReference type="PANTHER" id="PTHR12296">
    <property type="entry name" value="DENN DOMAIN-CONTAINING PROTEIN 4"/>
    <property type="match status" value="1"/>
</dbReference>
<dbReference type="AlphaFoldDB" id="A0A8C2SNJ8"/>
<dbReference type="Ensembl" id="ENSCJPT00005002349.1">
    <property type="protein sequence ID" value="ENSCJPP00005001402.1"/>
    <property type="gene ID" value="ENSCJPG00005001431.1"/>
</dbReference>
<protein>
    <recommendedName>
        <fullName evidence="3">MABP domain-containing protein</fullName>
    </recommendedName>
</protein>
<evidence type="ECO:0000259" key="3">
    <source>
        <dbReference type="PROSITE" id="PS51498"/>
    </source>
</evidence>
<evidence type="ECO:0000256" key="1">
    <source>
        <dbReference type="ARBA" id="ARBA00022658"/>
    </source>
</evidence>
<dbReference type="PANTHER" id="PTHR12296:SF18">
    <property type="entry name" value="DENN DOMAIN-CONTAINING PROTEIN 4B"/>
    <property type="match status" value="1"/>
</dbReference>
<dbReference type="GO" id="GO:0032483">
    <property type="term" value="P:regulation of Rab protein signal transduction"/>
    <property type="evidence" value="ECO:0007669"/>
    <property type="project" value="TreeGrafter"/>
</dbReference>
<feature type="domain" description="MABP" evidence="3">
    <location>
        <begin position="26"/>
        <end position="174"/>
    </location>
</feature>
<dbReference type="Proteomes" id="UP000694412">
    <property type="component" value="Unassembled WGS sequence"/>
</dbReference>
<reference evidence="4" key="1">
    <citation type="submission" date="2025-08" db="UniProtKB">
        <authorList>
            <consortium name="Ensembl"/>
        </authorList>
    </citation>
    <scope>IDENTIFICATION</scope>
</reference>
<evidence type="ECO:0000313" key="5">
    <source>
        <dbReference type="Proteomes" id="UP000694412"/>
    </source>
</evidence>
<dbReference type="GeneTree" id="ENSGT00940000160472"/>
<keyword evidence="5" id="KW-1185">Reference proteome</keyword>
<sequence>WAAPPPPHLVDYLVIAGCLHHPHCRTRARWRYRCGSEGRRFPQDFTCIDRTTGGRPAELSNGSMVLCYRRGGDKPPLIELGIHCEGRDPPRPGVVVLDTTPYSRSANLGSGGPGSPRWFLCYRRAERGHNALGVTELCLVMPSKGESTPHTFSRVPRSLNCGTVRNGSGARNGGGGHRDGAGTWTPLLGGGTPLTPLLGGGTP</sequence>
<organism evidence="4 5">
    <name type="scientific">Coturnix japonica</name>
    <name type="common">Japanese quail</name>
    <name type="synonym">Coturnix coturnix japonica</name>
    <dbReference type="NCBI Taxonomy" id="93934"/>
    <lineage>
        <taxon>Eukaryota</taxon>
        <taxon>Metazoa</taxon>
        <taxon>Chordata</taxon>
        <taxon>Craniata</taxon>
        <taxon>Vertebrata</taxon>
        <taxon>Euteleostomi</taxon>
        <taxon>Archelosauria</taxon>
        <taxon>Archosauria</taxon>
        <taxon>Dinosauria</taxon>
        <taxon>Saurischia</taxon>
        <taxon>Theropoda</taxon>
        <taxon>Coelurosauria</taxon>
        <taxon>Aves</taxon>
        <taxon>Neognathae</taxon>
        <taxon>Galloanserae</taxon>
        <taxon>Galliformes</taxon>
        <taxon>Phasianidae</taxon>
        <taxon>Perdicinae</taxon>
        <taxon>Coturnix</taxon>
    </lineage>
</organism>
<feature type="compositionally biased region" description="Gly residues" evidence="2">
    <location>
        <begin position="188"/>
        <end position="203"/>
    </location>
</feature>
<evidence type="ECO:0000313" key="4">
    <source>
        <dbReference type="Ensembl" id="ENSCJPP00005001402.1"/>
    </source>
</evidence>
<dbReference type="GO" id="GO:0031410">
    <property type="term" value="C:cytoplasmic vesicle"/>
    <property type="evidence" value="ECO:0007669"/>
    <property type="project" value="TreeGrafter"/>
</dbReference>
<name>A0A8C2SNJ8_COTJA</name>
<keyword evidence="1" id="KW-0344">Guanine-nucleotide releasing factor</keyword>
<dbReference type="InterPro" id="IPR023341">
    <property type="entry name" value="MABP"/>
</dbReference>
<proteinExistence type="predicted"/>